<keyword evidence="3" id="KW-1185">Reference proteome</keyword>
<dbReference type="AlphaFoldDB" id="A0A8H6G0H0"/>
<evidence type="ECO:0000313" key="3">
    <source>
        <dbReference type="Proteomes" id="UP000578531"/>
    </source>
</evidence>
<dbReference type="Proteomes" id="UP000578531">
    <property type="component" value="Unassembled WGS sequence"/>
</dbReference>
<reference evidence="2 3" key="1">
    <citation type="journal article" date="2020" name="Genomics">
        <title>Complete, high-quality genomes from long-read metagenomic sequencing of two wolf lichen thalli reveals enigmatic genome architecture.</title>
        <authorList>
            <person name="McKenzie S.K."/>
            <person name="Walston R.F."/>
            <person name="Allen J.L."/>
        </authorList>
    </citation>
    <scope>NUCLEOTIDE SEQUENCE [LARGE SCALE GENOMIC DNA]</scope>
    <source>
        <strain evidence="2">WasteWater2</strain>
    </source>
</reference>
<name>A0A8H6G0H0_9LECA</name>
<evidence type="ECO:0000256" key="1">
    <source>
        <dbReference type="SAM" id="MobiDB-lite"/>
    </source>
</evidence>
<proteinExistence type="predicted"/>
<organism evidence="2 3">
    <name type="scientific">Letharia columbiana</name>
    <dbReference type="NCBI Taxonomy" id="112416"/>
    <lineage>
        <taxon>Eukaryota</taxon>
        <taxon>Fungi</taxon>
        <taxon>Dikarya</taxon>
        <taxon>Ascomycota</taxon>
        <taxon>Pezizomycotina</taxon>
        <taxon>Lecanoromycetes</taxon>
        <taxon>OSLEUM clade</taxon>
        <taxon>Lecanoromycetidae</taxon>
        <taxon>Lecanorales</taxon>
        <taxon>Lecanorineae</taxon>
        <taxon>Parmeliaceae</taxon>
        <taxon>Letharia</taxon>
    </lineage>
</organism>
<dbReference type="GeneID" id="59285187"/>
<feature type="compositionally biased region" description="Low complexity" evidence="1">
    <location>
        <begin position="129"/>
        <end position="142"/>
    </location>
</feature>
<dbReference type="EMBL" id="JACCJC010000010">
    <property type="protein sequence ID" value="KAF6238241.1"/>
    <property type="molecule type" value="Genomic_DNA"/>
</dbReference>
<sequence>MIDELDNMFGTYDKIAKSNAEIFDPKFGMGVTDKKESFEDFYARFSAAIAPLGFTDVHKISNLKRLISTRLRYRISGQPFGTFRELVIFLRALDMDLRAVDNASGPKSKEETNKTGNGRGNSTPSNNQRNTSSTGRNNGTTTENSHTRGYKYPKPLVDRIRKEGRFFKCLKTGHRSSDDSAPCKNADPLTKEQVDVVLKAVGVEENVPAELPQESEN</sequence>
<gene>
    <name evidence="2" type="ORF">HO173_003521</name>
</gene>
<dbReference type="OrthoDB" id="5426567at2759"/>
<feature type="compositionally biased region" description="Polar residues" evidence="1">
    <location>
        <begin position="114"/>
        <end position="128"/>
    </location>
</feature>
<accession>A0A8H6G0H0</accession>
<evidence type="ECO:0000313" key="2">
    <source>
        <dbReference type="EMBL" id="KAF6238241.1"/>
    </source>
</evidence>
<dbReference type="RefSeq" id="XP_037167548.1">
    <property type="nucleotide sequence ID" value="XM_037305446.1"/>
</dbReference>
<feature type="region of interest" description="Disordered" evidence="1">
    <location>
        <begin position="102"/>
        <end position="155"/>
    </location>
</feature>
<comment type="caution">
    <text evidence="2">The sequence shown here is derived from an EMBL/GenBank/DDBJ whole genome shotgun (WGS) entry which is preliminary data.</text>
</comment>
<protein>
    <submittedName>
        <fullName evidence="2">Uncharacterized protein</fullName>
    </submittedName>
</protein>